<dbReference type="InterPro" id="IPR005001">
    <property type="entry name" value="Hfq"/>
</dbReference>
<dbReference type="RefSeq" id="WP_113807432.1">
    <property type="nucleotide sequence ID" value="NZ_QOCW01000023.1"/>
</dbReference>
<gene>
    <name evidence="1" type="ORF">DS031_17940</name>
</gene>
<dbReference type="AlphaFoldDB" id="A0A366XVU3"/>
<dbReference type="EMBL" id="QOCW01000023">
    <property type="protein sequence ID" value="RBW68254.1"/>
    <property type="molecule type" value="Genomic_DNA"/>
</dbReference>
<evidence type="ECO:0000313" key="2">
    <source>
        <dbReference type="Proteomes" id="UP000253314"/>
    </source>
</evidence>
<sequence>MTTQVKKEAHATQKRLYAKFLNQSVKVYLNSGRSIAGKLIEYDQFTLCMKVKGYEHLVYKHHIEFVRPYIEEVDSKKKKTEEEKGK</sequence>
<accession>A0A366XVU3</accession>
<proteinExistence type="predicted"/>
<dbReference type="GO" id="GO:0003723">
    <property type="term" value="F:RNA binding"/>
    <property type="evidence" value="ECO:0007669"/>
    <property type="project" value="InterPro"/>
</dbReference>
<dbReference type="InterPro" id="IPR010920">
    <property type="entry name" value="LSM_dom_sf"/>
</dbReference>
<evidence type="ECO:0008006" key="3">
    <source>
        <dbReference type="Google" id="ProtNLM"/>
    </source>
</evidence>
<dbReference type="GO" id="GO:0006355">
    <property type="term" value="P:regulation of DNA-templated transcription"/>
    <property type="evidence" value="ECO:0007669"/>
    <property type="project" value="InterPro"/>
</dbReference>
<evidence type="ECO:0000313" key="1">
    <source>
        <dbReference type="EMBL" id="RBW68254.1"/>
    </source>
</evidence>
<reference evidence="1 2" key="1">
    <citation type="submission" date="2018-07" db="EMBL/GenBank/DDBJ databases">
        <title>Lottiidibacillus patelloidae gen. nov., sp. nov., isolated from the intestinal tract of a marine limpet and the reclassification of B. taeanensis BH030017T, B. algicola KMM 3737T and B. hwajinpoensis SW-72T as genus Lottiidibacillus.</title>
        <authorList>
            <person name="Liu R."/>
            <person name="Huang Z."/>
        </authorList>
    </citation>
    <scope>NUCLEOTIDE SEQUENCE [LARGE SCALE GENOMIC DNA]</scope>
    <source>
        <strain evidence="1 2">BH030017</strain>
    </source>
</reference>
<dbReference type="OrthoDB" id="9917603at2"/>
<protein>
    <recommendedName>
        <fullName evidence="3">RNA chaperone Hfq</fullName>
    </recommendedName>
</protein>
<dbReference type="SUPFAM" id="SSF50182">
    <property type="entry name" value="Sm-like ribonucleoproteins"/>
    <property type="match status" value="1"/>
</dbReference>
<keyword evidence="2" id="KW-1185">Reference proteome</keyword>
<name>A0A366XVU3_9BACI</name>
<dbReference type="Pfam" id="PF17209">
    <property type="entry name" value="Hfq"/>
    <property type="match status" value="1"/>
</dbReference>
<comment type="caution">
    <text evidence="1">The sequence shown here is derived from an EMBL/GenBank/DDBJ whole genome shotgun (WGS) entry which is preliminary data.</text>
</comment>
<organism evidence="1 2">
    <name type="scientific">Bacillus taeanensis</name>
    <dbReference type="NCBI Taxonomy" id="273032"/>
    <lineage>
        <taxon>Bacteria</taxon>
        <taxon>Bacillati</taxon>
        <taxon>Bacillota</taxon>
        <taxon>Bacilli</taxon>
        <taxon>Bacillales</taxon>
        <taxon>Bacillaceae</taxon>
        <taxon>Bacillus</taxon>
    </lineage>
</organism>
<dbReference type="Proteomes" id="UP000253314">
    <property type="component" value="Unassembled WGS sequence"/>
</dbReference>
<dbReference type="Gene3D" id="2.30.30.100">
    <property type="match status" value="1"/>
</dbReference>